<dbReference type="AlphaFoldDB" id="R2QKN0"/>
<proteinExistence type="predicted"/>
<organism evidence="1 3">
    <name type="scientific">Enterococcus moraviensis ATCC BAA-383</name>
    <dbReference type="NCBI Taxonomy" id="1158609"/>
    <lineage>
        <taxon>Bacteria</taxon>
        <taxon>Bacillati</taxon>
        <taxon>Bacillota</taxon>
        <taxon>Bacilli</taxon>
        <taxon>Lactobacillales</taxon>
        <taxon>Enterococcaceae</taxon>
        <taxon>Enterococcus</taxon>
    </lineage>
</organism>
<evidence type="ECO:0000313" key="1">
    <source>
        <dbReference type="EMBL" id="EOH95738.1"/>
    </source>
</evidence>
<accession>R2QKN0</accession>
<reference evidence="1 3" key="1">
    <citation type="submission" date="2013-02" db="EMBL/GenBank/DDBJ databases">
        <title>The Genome Sequence of Enterococcus moraviensis BAA-383.</title>
        <authorList>
            <consortium name="The Broad Institute Genome Sequencing Platform"/>
            <consortium name="The Broad Institute Genome Sequencing Center for Infectious Disease"/>
            <person name="Earl A.M."/>
            <person name="Gilmore M.S."/>
            <person name="Lebreton F."/>
            <person name="Walker B."/>
            <person name="Young S.K."/>
            <person name="Zeng Q."/>
            <person name="Gargeya S."/>
            <person name="Fitzgerald M."/>
            <person name="Haas B."/>
            <person name="Abouelleil A."/>
            <person name="Alvarado L."/>
            <person name="Arachchi H.M."/>
            <person name="Berlin A.M."/>
            <person name="Chapman S.B."/>
            <person name="Dewar J."/>
            <person name="Goldberg J."/>
            <person name="Griggs A."/>
            <person name="Gujja S."/>
            <person name="Hansen M."/>
            <person name="Howarth C."/>
            <person name="Imamovic A."/>
            <person name="Larimer J."/>
            <person name="McCowan C."/>
            <person name="Murphy C."/>
            <person name="Neiman D."/>
            <person name="Pearson M."/>
            <person name="Priest M."/>
            <person name="Roberts A."/>
            <person name="Saif S."/>
            <person name="Shea T."/>
            <person name="Sisk P."/>
            <person name="Sykes S."/>
            <person name="Wortman J."/>
            <person name="Nusbaum C."/>
            <person name="Birren B."/>
        </authorList>
    </citation>
    <scope>NUCLEOTIDE SEQUENCE [LARGE SCALE GENOMIC DNA]</scope>
    <source>
        <strain evidence="1 3">ATCC BAA-383</strain>
    </source>
</reference>
<dbReference type="EMBL" id="AJAS01000026">
    <property type="protein sequence ID" value="EOH95738.1"/>
    <property type="molecule type" value="Genomic_DNA"/>
</dbReference>
<dbReference type="EMBL" id="ASWB01000003">
    <property type="protein sequence ID" value="EOT66225.1"/>
    <property type="molecule type" value="Genomic_DNA"/>
</dbReference>
<dbReference type="RefSeq" id="WP_010766474.1">
    <property type="nucleotide sequence ID" value="NZ_ASWB01000003.1"/>
</dbReference>
<sequence length="685" mass="80159">MNPWQLLGITATSNKRAIKQAYATKLKLLVPDEQPEEFQRLKTAFDLALTLAKNDSLIEDDAYNLFADMSDSFESVAPSIEDDMYNHEGLVFPASQTKSSFSDALQQIIRYENYFGNLAVWEKLVASINEWSIDEYMQNTYTIQLFLVENYSCLAREIIRFLFKTFDLTNLTDHIGQELFVSSTFLYLKKTIYTVPPFSFQLAETIPANLRKQYFTLRFDIYQLIAQKQGFAVNIEDLIAKCADLFAEDSELWNLKMIDWLDKTNGLVDTYESKELVEDFITRTQTMNDNPTTTFLIAYFQLVKGDAKDDSIFNWNKEQLTLPDELFILILGSIFFHKKDFVPAFNLWKQLSLSRKIALKKQLEDISRHLPRQEKKEYRQIKKEIRNVQKKKHPVLLALMQFFTFPVIIVAFAFLSNGTSDNHLPDETLSASQEHYMEEFSETKQLYDGPLEEQFVYYFYASNDPEGKQLFIDSTVYNDQLKERLEHYVYQDTNKYSDMSAFKFKSDALSDSENQKIAVYYKDEFLCILVFGKYKVLLDDIYGDQWQPLSDAQLESMSRSIRINPESTTTIFLRKFLFSDNKQQNLLEYTDYLSENMKIVIENNLNAPIPVNMEKGYLYLVREPQVKMIVSDLNKNEEKLILTFDESGRLAHVFGPNWEEVDEEMIHYSNREAFKNISTLLEEPD</sequence>
<dbReference type="eggNOG" id="COG2214">
    <property type="taxonomic scope" value="Bacteria"/>
</dbReference>
<dbReference type="HOGENOM" id="CLU_404759_0_0_9"/>
<evidence type="ECO:0008006" key="5">
    <source>
        <dbReference type="Google" id="ProtNLM"/>
    </source>
</evidence>
<gene>
    <name evidence="2" type="ORF">I586_02496</name>
    <name evidence="1" type="ORF">UAY_03164</name>
</gene>
<dbReference type="STRING" id="155617.RV09_GL002478"/>
<name>R2QKN0_9ENTE</name>
<dbReference type="PATRIC" id="fig|1158609.3.peg.3087"/>
<evidence type="ECO:0000313" key="3">
    <source>
        <dbReference type="Proteomes" id="UP000013781"/>
    </source>
</evidence>
<evidence type="ECO:0000313" key="4">
    <source>
        <dbReference type="Proteomes" id="UP000014157"/>
    </source>
</evidence>
<reference evidence="2 4" key="2">
    <citation type="submission" date="2013-03" db="EMBL/GenBank/DDBJ databases">
        <title>The Genome Sequence of Enterococcus moraviensis BAA-383 (PacBio/Illumina hybrid assembly).</title>
        <authorList>
            <consortium name="The Broad Institute Genomics Platform"/>
            <consortium name="The Broad Institute Genome Sequencing Center for Infectious Disease"/>
            <person name="Earl A."/>
            <person name="Russ C."/>
            <person name="Gilmore M."/>
            <person name="Surin D."/>
            <person name="Walker B."/>
            <person name="Young S."/>
            <person name="Zeng Q."/>
            <person name="Gargeya S."/>
            <person name="Fitzgerald M."/>
            <person name="Haas B."/>
            <person name="Abouelleil A."/>
            <person name="Allen A.W."/>
            <person name="Alvarado L."/>
            <person name="Arachchi H.M."/>
            <person name="Berlin A.M."/>
            <person name="Chapman S.B."/>
            <person name="Gainer-Dewar J."/>
            <person name="Goldberg J."/>
            <person name="Griggs A."/>
            <person name="Gujja S."/>
            <person name="Hansen M."/>
            <person name="Howarth C."/>
            <person name="Imamovic A."/>
            <person name="Ireland A."/>
            <person name="Larimer J."/>
            <person name="McCowan C."/>
            <person name="Murphy C."/>
            <person name="Pearson M."/>
            <person name="Poon T.W."/>
            <person name="Priest M."/>
            <person name="Roberts A."/>
            <person name="Saif S."/>
            <person name="Shea T."/>
            <person name="Sisk P."/>
            <person name="Sykes S."/>
            <person name="Wortman J."/>
            <person name="Nusbaum C."/>
            <person name="Birren B."/>
        </authorList>
    </citation>
    <scope>NUCLEOTIDE SEQUENCE [LARGE SCALE GENOMIC DNA]</scope>
    <source>
        <strain evidence="2 4">ATCC BAA-383</strain>
    </source>
</reference>
<evidence type="ECO:0000313" key="2">
    <source>
        <dbReference type="EMBL" id="EOT66225.1"/>
    </source>
</evidence>
<dbReference type="Proteomes" id="UP000013781">
    <property type="component" value="Unassembled WGS sequence"/>
</dbReference>
<protein>
    <recommendedName>
        <fullName evidence="5">J domain-containing protein</fullName>
    </recommendedName>
</protein>
<dbReference type="Proteomes" id="UP000014157">
    <property type="component" value="Unassembled WGS sequence"/>
</dbReference>
<comment type="caution">
    <text evidence="1">The sequence shown here is derived from an EMBL/GenBank/DDBJ whole genome shotgun (WGS) entry which is preliminary data.</text>
</comment>
<dbReference type="OrthoDB" id="9816462at2"/>
<keyword evidence="4" id="KW-1185">Reference proteome</keyword>